<dbReference type="AlphaFoldDB" id="A0A0A1U5E6"/>
<dbReference type="InterPro" id="IPR032675">
    <property type="entry name" value="LRR_dom_sf"/>
</dbReference>
<protein>
    <recommendedName>
        <fullName evidence="3">Leucine rich repeat containing protein BspA family protein</fullName>
    </recommendedName>
</protein>
<dbReference type="InterPro" id="IPR053139">
    <property type="entry name" value="Surface_bspA-like"/>
</dbReference>
<organism evidence="1 2">
    <name type="scientific">Entamoeba invadens IP1</name>
    <dbReference type="NCBI Taxonomy" id="370355"/>
    <lineage>
        <taxon>Eukaryota</taxon>
        <taxon>Amoebozoa</taxon>
        <taxon>Evosea</taxon>
        <taxon>Archamoebae</taxon>
        <taxon>Mastigamoebida</taxon>
        <taxon>Entamoebidae</taxon>
        <taxon>Entamoeba</taxon>
    </lineage>
</organism>
<accession>A0A0A1U5E6</accession>
<evidence type="ECO:0000313" key="1">
    <source>
        <dbReference type="EMBL" id="ELP89523.1"/>
    </source>
</evidence>
<dbReference type="RefSeq" id="XP_004256294.1">
    <property type="nucleotide sequence ID" value="XM_004256246.1"/>
</dbReference>
<dbReference type="Gene3D" id="3.80.10.10">
    <property type="entry name" value="Ribonuclease Inhibitor"/>
    <property type="match status" value="2"/>
</dbReference>
<dbReference type="InterPro" id="IPR026906">
    <property type="entry name" value="LRR_5"/>
</dbReference>
<dbReference type="PANTHER" id="PTHR45661">
    <property type="entry name" value="SURFACE ANTIGEN"/>
    <property type="match status" value="1"/>
</dbReference>
<dbReference type="SUPFAM" id="SSF52058">
    <property type="entry name" value="L domain-like"/>
    <property type="match status" value="1"/>
</dbReference>
<evidence type="ECO:0008006" key="3">
    <source>
        <dbReference type="Google" id="ProtNLM"/>
    </source>
</evidence>
<dbReference type="OMA" id="HIMIVSE"/>
<keyword evidence="2" id="KW-1185">Reference proteome</keyword>
<evidence type="ECO:0000313" key="2">
    <source>
        <dbReference type="Proteomes" id="UP000014680"/>
    </source>
</evidence>
<dbReference type="EMBL" id="KB206620">
    <property type="protein sequence ID" value="ELP89523.1"/>
    <property type="molecule type" value="Genomic_DNA"/>
</dbReference>
<dbReference type="VEuPathDB" id="AmoebaDB:EIN_457820"/>
<dbReference type="Proteomes" id="UP000014680">
    <property type="component" value="Unassembled WGS sequence"/>
</dbReference>
<dbReference type="GeneID" id="14888503"/>
<proteinExistence type="predicted"/>
<sequence>MSQLSGYHIMIVSEYFKTIRDFINLELVCKKFGGNMGKYHFNPIQLNSKTIGYFTNIETLHLWNREDKNFGNGILVNTEENQDCENKSVLKKTFFQIIVWFDVDFETVDKNKSRNIEFKNVTYTQNNREKYGNNIPSSVISIGEECFYGCSSLTSVTIPLGVIYMNEFSFGNCINLSSITIPMSVKPLGDECFRQCSSLSSMIIPSSVTYIGDGCFSGCINLSSVTIPSSVISINYNCFSECSSLNSVTIPSGVSSIEEYCFSWCDNLSSVIIPSSVTSIGNYCFIGCGNLSSVTIPLSVISLGDRCFPSNTVVYRN</sequence>
<reference evidence="1 2" key="1">
    <citation type="submission" date="2012-10" db="EMBL/GenBank/DDBJ databases">
        <authorList>
            <person name="Zafar N."/>
            <person name="Inman J."/>
            <person name="Hall N."/>
            <person name="Lorenzi H."/>
            <person name="Caler E."/>
        </authorList>
    </citation>
    <scope>NUCLEOTIDE SEQUENCE [LARGE SCALE GENOMIC DNA]</scope>
    <source>
        <strain evidence="1 2">IP1</strain>
    </source>
</reference>
<dbReference type="PANTHER" id="PTHR45661:SF3">
    <property type="entry name" value="IG-LIKE DOMAIN-CONTAINING PROTEIN"/>
    <property type="match status" value="1"/>
</dbReference>
<dbReference type="KEGG" id="eiv:EIN_457820"/>
<gene>
    <name evidence="1" type="ORF">EIN_457820</name>
</gene>
<name>A0A0A1U5E6_ENTIV</name>
<dbReference type="Pfam" id="PF13306">
    <property type="entry name" value="LRR_5"/>
    <property type="match status" value="1"/>
</dbReference>